<sequence length="132" mass="13533">MGMPAAKQGDKIVSPADIHLVEMPTPAGPVVVPLPFPFSGQLTDGLSNDVKIMGKPAATKDSSGKNQPKHVQIGTRFINQPTNVGTVFMGSMSVKINGKPAARMGDPVCTCNDPNAVPVGKIVASGSVRVGG</sequence>
<dbReference type="InterPro" id="IPR008727">
    <property type="entry name" value="PAAR_motif"/>
</dbReference>
<dbReference type="Pfam" id="PF05488">
    <property type="entry name" value="PAAR_motif"/>
    <property type="match status" value="1"/>
</dbReference>
<evidence type="ECO:0008006" key="3">
    <source>
        <dbReference type="Google" id="ProtNLM"/>
    </source>
</evidence>
<dbReference type="CDD" id="cd14740">
    <property type="entry name" value="PAAR_4"/>
    <property type="match status" value="1"/>
</dbReference>
<comment type="caution">
    <text evidence="1">The sequence shown here is derived from an EMBL/GenBank/DDBJ whole genome shotgun (WGS) entry which is preliminary data.</text>
</comment>
<dbReference type="AlphaFoldDB" id="A0A8T0C6R1"/>
<dbReference type="Proteomes" id="UP000016480">
    <property type="component" value="Unassembled WGS sequence"/>
</dbReference>
<protein>
    <recommendedName>
        <fullName evidence="3">PAAR motif protein</fullName>
    </recommendedName>
</protein>
<accession>A0A8T0C6R1</accession>
<name>A0A8T0C6R1_9GAMM</name>
<evidence type="ECO:0000313" key="1">
    <source>
        <dbReference type="EMBL" id="KAF7785721.1"/>
    </source>
</evidence>
<reference evidence="1 2" key="1">
    <citation type="journal article" date="2012" name="J. Bacteriol.">
        <title>Genome sequence of the cycloprodigiosin-producing bacterial strain Pseudoalteromonas rubra ATCC 29570(T).</title>
        <authorList>
            <person name="Xie B.B."/>
            <person name="Shu Y.L."/>
            <person name="Qin Q.L."/>
            <person name="Rong J.C."/>
            <person name="Zhang X.Y."/>
            <person name="Chen X.L."/>
            <person name="Zhou B.C."/>
            <person name="Zhang Y.Z."/>
        </authorList>
    </citation>
    <scope>NUCLEOTIDE SEQUENCE [LARGE SCALE GENOMIC DNA]</scope>
    <source>
        <strain evidence="1 2">DSM 6842</strain>
    </source>
</reference>
<organism evidence="1 2">
    <name type="scientific">Pseudoalteromonas rubra</name>
    <dbReference type="NCBI Taxonomy" id="43658"/>
    <lineage>
        <taxon>Bacteria</taxon>
        <taxon>Pseudomonadati</taxon>
        <taxon>Pseudomonadota</taxon>
        <taxon>Gammaproteobacteria</taxon>
        <taxon>Alteromonadales</taxon>
        <taxon>Pseudoalteromonadaceae</taxon>
        <taxon>Pseudoalteromonas</taxon>
    </lineage>
</organism>
<dbReference type="Gene3D" id="2.60.200.60">
    <property type="match status" value="1"/>
</dbReference>
<evidence type="ECO:0000313" key="2">
    <source>
        <dbReference type="Proteomes" id="UP000016480"/>
    </source>
</evidence>
<proteinExistence type="predicted"/>
<dbReference type="RefSeq" id="WP_010386071.1">
    <property type="nucleotide sequence ID" value="NZ_AHCD03000035.1"/>
</dbReference>
<gene>
    <name evidence="1" type="ORF">PRUB_a0087</name>
</gene>
<dbReference type="EMBL" id="AHCD03000035">
    <property type="protein sequence ID" value="KAF7785721.1"/>
    <property type="molecule type" value="Genomic_DNA"/>
</dbReference>
<dbReference type="GeneID" id="61357937"/>